<evidence type="ECO:0000256" key="1">
    <source>
        <dbReference type="SAM" id="Phobius"/>
    </source>
</evidence>
<reference evidence="2 3" key="1">
    <citation type="submission" date="2018-08" db="EMBL/GenBank/DDBJ databases">
        <title>A genome reference for cultivated species of the human gut microbiota.</title>
        <authorList>
            <person name="Zou Y."/>
            <person name="Xue W."/>
            <person name="Luo G."/>
        </authorList>
    </citation>
    <scope>NUCLEOTIDE SEQUENCE [LARGE SCALE GENOMIC DNA]</scope>
    <source>
        <strain evidence="2 3">AF38-24</strain>
    </source>
</reference>
<organism evidence="2 3">
    <name type="scientific">Agathobacter rectalis</name>
    <dbReference type="NCBI Taxonomy" id="39491"/>
    <lineage>
        <taxon>Bacteria</taxon>
        <taxon>Bacillati</taxon>
        <taxon>Bacillota</taxon>
        <taxon>Clostridia</taxon>
        <taxon>Lachnospirales</taxon>
        <taxon>Lachnospiraceae</taxon>
        <taxon>Agathobacter</taxon>
    </lineage>
</organism>
<gene>
    <name evidence="2" type="ORF">DW028_13160</name>
</gene>
<proteinExistence type="predicted"/>
<keyword evidence="1" id="KW-0812">Transmembrane</keyword>
<sequence length="209" mass="23394">MKRLLDERGALIVEASIVFPTMFLAIFFMLFVGNAYTQKCKVEDIVVSAVLEGAAKCADPMLDDIESGSIPDFNSVSLKPYRYLTGSLRDTEGDIESEINKNVGKIGTGFFTGMKPSISIDRLKFESKVIYSKVNVDVSYKIKMPIRLLGQDEFTNISYATHTDVPVSDVPEFIRTVDFAEDLVQRYKNHDISEPAGKLAEKITEWTSK</sequence>
<accession>A0A415JRX2</accession>
<keyword evidence="1" id="KW-1133">Transmembrane helix</keyword>
<evidence type="ECO:0000313" key="2">
    <source>
        <dbReference type="EMBL" id="RHL26753.1"/>
    </source>
</evidence>
<protein>
    <submittedName>
        <fullName evidence="2">Pilus assembly protein</fullName>
    </submittedName>
</protein>
<dbReference type="AlphaFoldDB" id="A0A415JRX2"/>
<feature type="transmembrane region" description="Helical" evidence="1">
    <location>
        <begin position="12"/>
        <end position="32"/>
    </location>
</feature>
<keyword evidence="1" id="KW-0472">Membrane</keyword>
<evidence type="ECO:0000313" key="3">
    <source>
        <dbReference type="Proteomes" id="UP000283297"/>
    </source>
</evidence>
<name>A0A415JRX2_9FIRM</name>
<comment type="caution">
    <text evidence="2">The sequence shown here is derived from an EMBL/GenBank/DDBJ whole genome shotgun (WGS) entry which is preliminary data.</text>
</comment>
<dbReference type="Proteomes" id="UP000283297">
    <property type="component" value="Unassembled WGS sequence"/>
</dbReference>
<dbReference type="EMBL" id="QRON01000012">
    <property type="protein sequence ID" value="RHL26753.1"/>
    <property type="molecule type" value="Genomic_DNA"/>
</dbReference>
<dbReference type="RefSeq" id="WP_118370828.1">
    <property type="nucleotide sequence ID" value="NZ_QRON01000012.1"/>
</dbReference>